<dbReference type="EMBL" id="JMSZ01000032">
    <property type="protein sequence ID" value="KDE39305.1"/>
    <property type="molecule type" value="Genomic_DNA"/>
</dbReference>
<dbReference type="CDD" id="cd00002">
    <property type="entry name" value="YbaK_deacylase"/>
    <property type="match status" value="1"/>
</dbReference>
<dbReference type="InterPro" id="IPR036754">
    <property type="entry name" value="YbaK/aa-tRNA-synt-asso_dom_sf"/>
</dbReference>
<dbReference type="GO" id="GO:0002161">
    <property type="term" value="F:aminoacyl-tRNA deacylase activity"/>
    <property type="evidence" value="ECO:0007669"/>
    <property type="project" value="InterPro"/>
</dbReference>
<evidence type="ECO:0000313" key="6">
    <source>
        <dbReference type="Proteomes" id="UP000027318"/>
    </source>
</evidence>
<name>A0A063Y2B3_9GAMM</name>
<dbReference type="PANTHER" id="PTHR30411:SF0">
    <property type="entry name" value="CYS-TRNA(PRO)_CYS-TRNA(CYS) DEACYLASE YBAK"/>
    <property type="match status" value="1"/>
</dbReference>
<evidence type="ECO:0000256" key="2">
    <source>
        <dbReference type="ARBA" id="ARBA00022917"/>
    </source>
</evidence>
<dbReference type="GO" id="GO:0006412">
    <property type="term" value="P:translation"/>
    <property type="evidence" value="ECO:0007669"/>
    <property type="project" value="UniProtKB-KW"/>
</dbReference>
<evidence type="ECO:0000256" key="3">
    <source>
        <dbReference type="ARBA" id="ARBA00023239"/>
    </source>
</evidence>
<dbReference type="STRING" id="267850.ADINL_2434"/>
<accession>A0A063Y2B3</accession>
<reference evidence="5 6" key="1">
    <citation type="journal article" date="2005" name="Int. J. Syst. Evol. Microbiol.">
        <title>Nitrincola lacisaponensis gen. nov., sp. nov., a novel alkaliphilic bacterium isolated from an alkaline, saline lake.</title>
        <authorList>
            <person name="Dimitriu P.A."/>
            <person name="Shukla S.K."/>
            <person name="Conradt J."/>
            <person name="Marquez M.C."/>
            <person name="Ventosa A."/>
            <person name="Maglia A."/>
            <person name="Peyton B.M."/>
            <person name="Pinkart H.C."/>
            <person name="Mormile M.R."/>
        </authorList>
    </citation>
    <scope>NUCLEOTIDE SEQUENCE [LARGE SCALE GENOMIC DNA]</scope>
    <source>
        <strain evidence="5 6">4CA</strain>
    </source>
</reference>
<evidence type="ECO:0000256" key="1">
    <source>
        <dbReference type="ARBA" id="ARBA00009798"/>
    </source>
</evidence>
<dbReference type="PANTHER" id="PTHR30411">
    <property type="entry name" value="CYTOPLASMIC PROTEIN"/>
    <property type="match status" value="1"/>
</dbReference>
<proteinExistence type="inferred from homology"/>
<dbReference type="InterPro" id="IPR004369">
    <property type="entry name" value="Prolyl-tRNA_editing_YbaK/EbsC"/>
</dbReference>
<dbReference type="GO" id="GO:0016829">
    <property type="term" value="F:lyase activity"/>
    <property type="evidence" value="ECO:0007669"/>
    <property type="project" value="UniProtKB-KW"/>
</dbReference>
<comment type="similarity">
    <text evidence="1">Belongs to the prolyl-tRNA editing family. YbaK/EbsC subfamily.</text>
</comment>
<dbReference type="Pfam" id="PF04073">
    <property type="entry name" value="tRNA_edit"/>
    <property type="match status" value="1"/>
</dbReference>
<dbReference type="AlphaFoldDB" id="A0A063Y2B3"/>
<keyword evidence="2" id="KW-0648">Protein biosynthesis</keyword>
<dbReference type="InterPro" id="IPR007214">
    <property type="entry name" value="YbaK/aa-tRNA-synth-assoc-dom"/>
</dbReference>
<comment type="caution">
    <text evidence="5">The sequence shown here is derived from an EMBL/GenBank/DDBJ whole genome shotgun (WGS) entry which is preliminary data.</text>
</comment>
<dbReference type="SUPFAM" id="SSF55826">
    <property type="entry name" value="YbaK/ProRS associated domain"/>
    <property type="match status" value="1"/>
</dbReference>
<evidence type="ECO:0000313" key="5">
    <source>
        <dbReference type="EMBL" id="KDE39305.1"/>
    </source>
</evidence>
<dbReference type="NCBIfam" id="TIGR00011">
    <property type="entry name" value="YbaK_EbsC"/>
    <property type="match status" value="1"/>
</dbReference>
<organism evidence="5 6">
    <name type="scientific">Nitrincola lacisaponensis</name>
    <dbReference type="NCBI Taxonomy" id="267850"/>
    <lineage>
        <taxon>Bacteria</taxon>
        <taxon>Pseudomonadati</taxon>
        <taxon>Pseudomonadota</taxon>
        <taxon>Gammaproteobacteria</taxon>
        <taxon>Oceanospirillales</taxon>
        <taxon>Oceanospirillaceae</taxon>
        <taxon>Nitrincola</taxon>
    </lineage>
</organism>
<dbReference type="PATRIC" id="fig|267850.7.peg.2402"/>
<feature type="domain" description="YbaK/aminoacyl-tRNA synthetase-associated" evidence="4">
    <location>
        <begin position="2"/>
        <end position="108"/>
    </location>
</feature>
<protein>
    <submittedName>
        <fullName evidence="5">Cys-tRNA(Pro) deacylase YbaK</fullName>
    </submittedName>
</protein>
<dbReference type="Gene3D" id="3.90.960.10">
    <property type="entry name" value="YbaK/aminoacyl-tRNA synthetase-associated domain"/>
    <property type="match status" value="1"/>
</dbReference>
<evidence type="ECO:0000259" key="4">
    <source>
        <dbReference type="Pfam" id="PF04073"/>
    </source>
</evidence>
<dbReference type="PIRSF" id="PIRSF006181">
    <property type="entry name" value="EbsC_YbaK"/>
    <property type="match status" value="1"/>
</dbReference>
<dbReference type="Proteomes" id="UP000027318">
    <property type="component" value="Unassembled WGS sequence"/>
</dbReference>
<gene>
    <name evidence="5" type="ORF">ADINL_2434</name>
</gene>
<sequence length="123" mass="13121">MGLPAEQVFKTLVVSLDGRQLAVAVLPVSERLNLKQAAKALGAKKAEMADQAEVEKSTGYILGGISPLGQKKRLPTVIDASAQSFELVYVSAGRRGLEISLAPDRLQALTHAQFGRVTGKEHL</sequence>
<keyword evidence="6" id="KW-1185">Reference proteome</keyword>
<keyword evidence="3" id="KW-0456">Lyase</keyword>